<organism evidence="2 3">
    <name type="scientific">Hwangdonia lutea</name>
    <dbReference type="NCBI Taxonomy" id="3075823"/>
    <lineage>
        <taxon>Bacteria</taxon>
        <taxon>Pseudomonadati</taxon>
        <taxon>Bacteroidota</taxon>
        <taxon>Flavobacteriia</taxon>
        <taxon>Flavobacteriales</taxon>
        <taxon>Flavobacteriaceae</taxon>
        <taxon>Hwangdonia</taxon>
    </lineage>
</organism>
<evidence type="ECO:0000259" key="1">
    <source>
        <dbReference type="Pfam" id="PF11860"/>
    </source>
</evidence>
<dbReference type="AlphaFoldDB" id="A0AA97EMQ2"/>
<dbReference type="KEGG" id="hws:RNZ46_12695"/>
<name>A0AA97EMQ2_9FLAO</name>
<dbReference type="Proteomes" id="UP001302486">
    <property type="component" value="Chromosome"/>
</dbReference>
<feature type="domain" description="N-acetylmuramidase" evidence="1">
    <location>
        <begin position="40"/>
        <end position="177"/>
    </location>
</feature>
<evidence type="ECO:0000313" key="3">
    <source>
        <dbReference type="Proteomes" id="UP001302486"/>
    </source>
</evidence>
<dbReference type="EMBL" id="CP136521">
    <property type="protein sequence ID" value="WOD42848.1"/>
    <property type="molecule type" value="Genomic_DNA"/>
</dbReference>
<gene>
    <name evidence="2" type="ORF">RNZ46_12695</name>
</gene>
<protein>
    <submittedName>
        <fullName evidence="2">N-acetylmuramidase domain-containing protein</fullName>
    </submittedName>
</protein>
<accession>A0AA97EMQ2</accession>
<evidence type="ECO:0000313" key="2">
    <source>
        <dbReference type="EMBL" id="WOD42848.1"/>
    </source>
</evidence>
<dbReference type="RefSeq" id="WP_316982539.1">
    <property type="nucleotide sequence ID" value="NZ_CP136521.1"/>
</dbReference>
<proteinExistence type="predicted"/>
<dbReference type="InterPro" id="IPR024408">
    <property type="entry name" value="Muramidase"/>
</dbReference>
<dbReference type="Pfam" id="PF11860">
    <property type="entry name" value="Muramidase"/>
    <property type="match status" value="1"/>
</dbReference>
<reference evidence="3" key="1">
    <citation type="submission" date="2024-06" db="EMBL/GenBank/DDBJ databases">
        <title>Hwangdonia haimaensis gen. nov., sp. nov., a member of the family Flavobacteriaceae isolated from the haima cold seep.</title>
        <authorList>
            <person name="Li J."/>
        </authorList>
    </citation>
    <scope>NUCLEOTIDE SEQUENCE [LARGE SCALE GENOMIC DNA]</scope>
    <source>
        <strain evidence="3">SCSIO 19198</strain>
    </source>
</reference>
<keyword evidence="3" id="KW-1185">Reference proteome</keyword>
<sequence>MKTLKHRSRGEAVYILEELLVTLGYDVNVSNYFGVIPKTYVTQDNKDVLYKIWTRNFYVGRDGKYNRLEKAVAISNILEFYDAAYCSASWGTFQIMDYHFKSLDYDSIGHFVSKMKEHERKYLKAFGKFISINYRSGKSMIDWLRNKNWRQFAHGYNGSGYEQNNYHTKLHKAYERFSS</sequence>